<keyword evidence="2" id="KW-0472">Membrane</keyword>
<keyword evidence="2" id="KW-0812">Transmembrane</keyword>
<dbReference type="InterPro" id="IPR016024">
    <property type="entry name" value="ARM-type_fold"/>
</dbReference>
<feature type="region of interest" description="Disordered" evidence="1">
    <location>
        <begin position="403"/>
        <end position="474"/>
    </location>
</feature>
<dbReference type="SMART" id="SM00567">
    <property type="entry name" value="EZ_HEAT"/>
    <property type="match status" value="7"/>
</dbReference>
<dbReference type="InterPro" id="IPR011989">
    <property type="entry name" value="ARM-like"/>
</dbReference>
<evidence type="ECO:0008006" key="5">
    <source>
        <dbReference type="Google" id="ProtNLM"/>
    </source>
</evidence>
<dbReference type="Proteomes" id="UP000501452">
    <property type="component" value="Chromosome"/>
</dbReference>
<dbReference type="PANTHER" id="PTHR12697:SF5">
    <property type="entry name" value="DEOXYHYPUSINE HYDROXYLASE"/>
    <property type="match status" value="1"/>
</dbReference>
<name>A0A6G8Q564_9ACTN</name>
<evidence type="ECO:0000256" key="1">
    <source>
        <dbReference type="SAM" id="MobiDB-lite"/>
    </source>
</evidence>
<organism evidence="3 4">
    <name type="scientific">Rubrobacter tropicus</name>
    <dbReference type="NCBI Taxonomy" id="2653851"/>
    <lineage>
        <taxon>Bacteria</taxon>
        <taxon>Bacillati</taxon>
        <taxon>Actinomycetota</taxon>
        <taxon>Rubrobacteria</taxon>
        <taxon>Rubrobacterales</taxon>
        <taxon>Rubrobacteraceae</taxon>
        <taxon>Rubrobacter</taxon>
    </lineage>
</organism>
<dbReference type="GO" id="GO:0016491">
    <property type="term" value="F:oxidoreductase activity"/>
    <property type="evidence" value="ECO:0007669"/>
    <property type="project" value="TreeGrafter"/>
</dbReference>
<evidence type="ECO:0000313" key="4">
    <source>
        <dbReference type="Proteomes" id="UP000501452"/>
    </source>
</evidence>
<proteinExistence type="predicted"/>
<dbReference type="Pfam" id="PF13646">
    <property type="entry name" value="HEAT_2"/>
    <property type="match status" value="2"/>
</dbReference>
<gene>
    <name evidence="3" type="ORF">GBA63_02455</name>
</gene>
<dbReference type="InterPro" id="IPR004155">
    <property type="entry name" value="PBS_lyase_HEAT"/>
</dbReference>
<dbReference type="SUPFAM" id="SSF48371">
    <property type="entry name" value="ARM repeat"/>
    <property type="match status" value="1"/>
</dbReference>
<accession>A0A6G8Q564</accession>
<reference evidence="3 4" key="1">
    <citation type="submission" date="2019-10" db="EMBL/GenBank/DDBJ databases">
        <title>Rubrobacter sp nov SCSIO 52090 isolated from a deep-sea sediment in the South China Sea.</title>
        <authorList>
            <person name="Chen R.W."/>
        </authorList>
    </citation>
    <scope>NUCLEOTIDE SEQUENCE [LARGE SCALE GENOMIC DNA]</scope>
    <source>
        <strain evidence="3 4">SCSIO 52909</strain>
    </source>
</reference>
<feature type="compositionally biased region" description="Low complexity" evidence="1">
    <location>
        <begin position="418"/>
        <end position="428"/>
    </location>
</feature>
<dbReference type="AlphaFoldDB" id="A0A6G8Q564"/>
<feature type="transmembrane region" description="Helical" evidence="2">
    <location>
        <begin position="6"/>
        <end position="25"/>
    </location>
</feature>
<dbReference type="KEGG" id="rub:GBA63_02455"/>
<dbReference type="Gene3D" id="1.25.10.10">
    <property type="entry name" value="Leucine-rich Repeat Variant"/>
    <property type="match status" value="2"/>
</dbReference>
<keyword evidence="2" id="KW-1133">Transmembrane helix</keyword>
<feature type="transmembrane region" description="Helical" evidence="2">
    <location>
        <begin position="512"/>
        <end position="533"/>
    </location>
</feature>
<dbReference type="EMBL" id="CP045119">
    <property type="protein sequence ID" value="QIN81615.1"/>
    <property type="molecule type" value="Genomic_DNA"/>
</dbReference>
<protein>
    <recommendedName>
        <fullName evidence="5">HEAT repeat domain-containing protein</fullName>
    </recommendedName>
</protein>
<sequence length="553" mass="59502">MTVMLWTIAVMGVLNVLMVLLTLGVKMSRTVKQRGLEARAATLEAALDESLLTGRADPELLNLKGRDMDLLAARLIEYLTLLTGSQRERLIELAREAGLVRRFFWRLRSRNRWRKAQAAEGLGYLGGPEAVPQITQLLSYEDETVRAVAARALARIGTPEAAASLSQTLNDPSELTRLRMAENLERIGAVATASLVETLDAGNPRARVLAARVLGNLRAADARPALRETLTGPDDEVPIDLKAQATLALGKIGDPEDVPVLVKASESEEWPVRAQAANALERIGEASTIPALRRLTLDQEWWVRLNASRALSNMGPAGEAALVSVLEGEDRFARDRAASSLEARGVIRRAAEALDQPGERGENARRMIRAMTRAGATRYLGRLAETMPEGETRLELNRILNGQGEGAEQGPTVPPPDVTTETPDGLPGPDLPRLDRRPAAETSEVGDVVSLQKALPGKAGPSTPHPGGSSGSSLVVRENTPLVAVSGGAARDVVQTDVRRTPESVERGKKRIVVSVIAVSITAMSVVALSGGLRRRAKQAYAHIRESLIKVRP</sequence>
<keyword evidence="4" id="KW-1185">Reference proteome</keyword>
<evidence type="ECO:0000256" key="2">
    <source>
        <dbReference type="SAM" id="Phobius"/>
    </source>
</evidence>
<dbReference type="PANTHER" id="PTHR12697">
    <property type="entry name" value="PBS LYASE HEAT-LIKE PROTEIN"/>
    <property type="match status" value="1"/>
</dbReference>
<evidence type="ECO:0000313" key="3">
    <source>
        <dbReference type="EMBL" id="QIN81615.1"/>
    </source>
</evidence>
<feature type="compositionally biased region" description="Low complexity" evidence="1">
    <location>
        <begin position="460"/>
        <end position="473"/>
    </location>
</feature>